<accession>A0A511MLB0</accession>
<sequence length="181" mass="19735">MIALRKLALTVLAAITLSLVAIAPASAYAPVDIVHTERVQVGPYAMTVGFSTWPIRAMKSLDFTFMPEGGIADKTGAFRMAGPAFQSWKRNAPFVRHPRKRDSWGLDIMAIDDPGDYRITFLLDGPLGHGEGTLDGIHVLDQPGPPLPLSWTIATLPLLGLIAFLAVAWRRTRPGRQPLNL</sequence>
<comment type="caution">
    <text evidence="3">The sequence shown here is derived from an EMBL/GenBank/DDBJ whole genome shotgun (WGS) entry which is preliminary data.</text>
</comment>
<name>A0A511MLB0_9NOCA</name>
<reference evidence="3 4" key="1">
    <citation type="submission" date="2019-07" db="EMBL/GenBank/DDBJ databases">
        <title>Whole genome shotgun sequence of Nocardia ninae NBRC 108245.</title>
        <authorList>
            <person name="Hosoyama A."/>
            <person name="Uohara A."/>
            <person name="Ohji S."/>
            <person name="Ichikawa N."/>
        </authorList>
    </citation>
    <scope>NUCLEOTIDE SEQUENCE [LARGE SCALE GENOMIC DNA]</scope>
    <source>
        <strain evidence="3 4">NBRC 108245</strain>
    </source>
</reference>
<feature type="chain" id="PRO_5039389728" description="CopC domain-containing protein" evidence="2">
    <location>
        <begin position="30"/>
        <end position="181"/>
    </location>
</feature>
<proteinExistence type="predicted"/>
<evidence type="ECO:0000313" key="4">
    <source>
        <dbReference type="Proteomes" id="UP000321424"/>
    </source>
</evidence>
<keyword evidence="2" id="KW-0732">Signal</keyword>
<dbReference type="Proteomes" id="UP000321424">
    <property type="component" value="Unassembled WGS sequence"/>
</dbReference>
<dbReference type="AlphaFoldDB" id="A0A511MLB0"/>
<evidence type="ECO:0000256" key="1">
    <source>
        <dbReference type="SAM" id="Phobius"/>
    </source>
</evidence>
<keyword evidence="1" id="KW-0472">Membrane</keyword>
<keyword evidence="4" id="KW-1185">Reference proteome</keyword>
<organism evidence="3 4">
    <name type="scientific">Nocardia ninae NBRC 108245</name>
    <dbReference type="NCBI Taxonomy" id="1210091"/>
    <lineage>
        <taxon>Bacteria</taxon>
        <taxon>Bacillati</taxon>
        <taxon>Actinomycetota</taxon>
        <taxon>Actinomycetes</taxon>
        <taxon>Mycobacteriales</taxon>
        <taxon>Nocardiaceae</taxon>
        <taxon>Nocardia</taxon>
    </lineage>
</organism>
<feature type="transmembrane region" description="Helical" evidence="1">
    <location>
        <begin position="149"/>
        <end position="169"/>
    </location>
</feature>
<keyword evidence="1" id="KW-1133">Transmembrane helix</keyword>
<dbReference type="RefSeq" id="WP_147136459.1">
    <property type="nucleotide sequence ID" value="NZ_BJXA01000040.1"/>
</dbReference>
<dbReference type="OrthoDB" id="4717855at2"/>
<gene>
    <name evidence="3" type="ORF">NN4_52250</name>
</gene>
<evidence type="ECO:0000256" key="2">
    <source>
        <dbReference type="SAM" id="SignalP"/>
    </source>
</evidence>
<keyword evidence="1" id="KW-0812">Transmembrane</keyword>
<protein>
    <recommendedName>
        <fullName evidence="5">CopC domain-containing protein</fullName>
    </recommendedName>
</protein>
<feature type="signal peptide" evidence="2">
    <location>
        <begin position="1"/>
        <end position="29"/>
    </location>
</feature>
<evidence type="ECO:0008006" key="5">
    <source>
        <dbReference type="Google" id="ProtNLM"/>
    </source>
</evidence>
<dbReference type="EMBL" id="BJXA01000040">
    <property type="protein sequence ID" value="GEM40706.1"/>
    <property type="molecule type" value="Genomic_DNA"/>
</dbReference>
<evidence type="ECO:0000313" key="3">
    <source>
        <dbReference type="EMBL" id="GEM40706.1"/>
    </source>
</evidence>